<evidence type="ECO:0000313" key="2">
    <source>
        <dbReference type="EMBL" id="EGV16119.1"/>
    </source>
</evidence>
<sequence length="128" mass="14363">MASHRDDAARLLRRSSADFLALVNMRNPRKFDDNIFGFHAQQAVEKALKAWLAILGASYPFRHDLAELLAALESHGQKVDDLWCLVDLTSFAVQLRYDEVDAGYPLDREALIKAVGLLIDRVQATPLT</sequence>
<organism evidence="2 3">
    <name type="scientific">Thiocapsa marina 5811</name>
    <dbReference type="NCBI Taxonomy" id="768671"/>
    <lineage>
        <taxon>Bacteria</taxon>
        <taxon>Pseudomonadati</taxon>
        <taxon>Pseudomonadota</taxon>
        <taxon>Gammaproteobacteria</taxon>
        <taxon>Chromatiales</taxon>
        <taxon>Chromatiaceae</taxon>
        <taxon>Thiocapsa</taxon>
    </lineage>
</organism>
<dbReference type="eggNOG" id="COG2250">
    <property type="taxonomic scope" value="Bacteria"/>
</dbReference>
<dbReference type="PATRIC" id="fig|768671.3.peg.4856"/>
<dbReference type="STRING" id="768671.ThimaDRAFT_4613"/>
<dbReference type="Gene3D" id="1.20.120.330">
    <property type="entry name" value="Nucleotidyltransferases domain 2"/>
    <property type="match status" value="1"/>
</dbReference>
<dbReference type="SUPFAM" id="SSF81593">
    <property type="entry name" value="Nucleotidyltransferase substrate binding subunit/domain"/>
    <property type="match status" value="1"/>
</dbReference>
<feature type="domain" description="HEPN" evidence="1">
    <location>
        <begin position="14"/>
        <end position="118"/>
    </location>
</feature>
<protein>
    <submittedName>
        <fullName evidence="2">HEPN domain protein</fullName>
    </submittedName>
</protein>
<dbReference type="AlphaFoldDB" id="F9UI60"/>
<dbReference type="Proteomes" id="UP000005459">
    <property type="component" value="Unassembled WGS sequence"/>
</dbReference>
<reference evidence="2 3" key="1">
    <citation type="submission" date="2011-06" db="EMBL/GenBank/DDBJ databases">
        <title>The draft genome of Thiocapsa marina 5811.</title>
        <authorList>
            <consortium name="US DOE Joint Genome Institute (JGI-PGF)"/>
            <person name="Lucas S."/>
            <person name="Han J."/>
            <person name="Cheng J.-F."/>
            <person name="Goodwin L."/>
            <person name="Pitluck S."/>
            <person name="Peters L."/>
            <person name="Land M.L."/>
            <person name="Hauser L."/>
            <person name="Vogl K."/>
            <person name="Liu Z."/>
            <person name="Imhoff J."/>
            <person name="Thiel V."/>
            <person name="Frigaard N.-U."/>
            <person name="Bryant D."/>
            <person name="Woyke T.J."/>
        </authorList>
    </citation>
    <scope>NUCLEOTIDE SEQUENCE [LARGE SCALE GENOMIC DNA]</scope>
    <source>
        <strain evidence="2 3">5811</strain>
    </source>
</reference>
<accession>F9UI60</accession>
<evidence type="ECO:0000259" key="1">
    <source>
        <dbReference type="PROSITE" id="PS50910"/>
    </source>
</evidence>
<dbReference type="InterPro" id="IPR007842">
    <property type="entry name" value="HEPN_dom"/>
</dbReference>
<dbReference type="Pfam" id="PF05168">
    <property type="entry name" value="HEPN"/>
    <property type="match status" value="1"/>
</dbReference>
<proteinExistence type="predicted"/>
<dbReference type="PROSITE" id="PS50910">
    <property type="entry name" value="HEPN"/>
    <property type="match status" value="1"/>
</dbReference>
<dbReference type="OrthoDB" id="7068609at2"/>
<name>F9UI60_9GAMM</name>
<dbReference type="EMBL" id="AFWV01000022">
    <property type="protein sequence ID" value="EGV16119.1"/>
    <property type="molecule type" value="Genomic_DNA"/>
</dbReference>
<dbReference type="SMART" id="SM00748">
    <property type="entry name" value="HEPN"/>
    <property type="match status" value="1"/>
</dbReference>
<keyword evidence="3" id="KW-1185">Reference proteome</keyword>
<evidence type="ECO:0000313" key="3">
    <source>
        <dbReference type="Proteomes" id="UP000005459"/>
    </source>
</evidence>
<dbReference type="RefSeq" id="WP_007195484.1">
    <property type="nucleotide sequence ID" value="NZ_AFWV01000022.1"/>
</dbReference>
<gene>
    <name evidence="2" type="ORF">ThimaDRAFT_4613</name>
</gene>